<feature type="transmembrane region" description="Helical" evidence="7">
    <location>
        <begin position="127"/>
        <end position="149"/>
    </location>
</feature>
<evidence type="ECO:0000256" key="6">
    <source>
        <dbReference type="ARBA" id="ARBA00023136"/>
    </source>
</evidence>
<evidence type="ECO:0000313" key="9">
    <source>
        <dbReference type="Proteomes" id="UP001249851"/>
    </source>
</evidence>
<dbReference type="PRINTS" id="PR01315">
    <property type="entry name" value="BATTENIN"/>
</dbReference>
<dbReference type="EMBL" id="JARQWQ010000037">
    <property type="protein sequence ID" value="KAK2560158.1"/>
    <property type="molecule type" value="Genomic_DNA"/>
</dbReference>
<evidence type="ECO:0000256" key="1">
    <source>
        <dbReference type="ARBA" id="ARBA00004127"/>
    </source>
</evidence>
<dbReference type="Proteomes" id="UP001249851">
    <property type="component" value="Unassembled WGS sequence"/>
</dbReference>
<keyword evidence="3" id="KW-0813">Transport</keyword>
<evidence type="ECO:0000256" key="7">
    <source>
        <dbReference type="RuleBase" id="RU361113"/>
    </source>
</evidence>
<evidence type="ECO:0000256" key="4">
    <source>
        <dbReference type="ARBA" id="ARBA00022692"/>
    </source>
</evidence>
<gene>
    <name evidence="8" type="ORF">P5673_017132</name>
</gene>
<feature type="transmembrane region" description="Helical" evidence="7">
    <location>
        <begin position="222"/>
        <end position="249"/>
    </location>
</feature>
<feature type="transmembrane region" description="Helical" evidence="7">
    <location>
        <begin position="161"/>
        <end position="179"/>
    </location>
</feature>
<keyword evidence="6 7" id="KW-0472">Membrane</keyword>
<organism evidence="8 9">
    <name type="scientific">Acropora cervicornis</name>
    <name type="common">Staghorn coral</name>
    <dbReference type="NCBI Taxonomy" id="6130"/>
    <lineage>
        <taxon>Eukaryota</taxon>
        <taxon>Metazoa</taxon>
        <taxon>Cnidaria</taxon>
        <taxon>Anthozoa</taxon>
        <taxon>Hexacorallia</taxon>
        <taxon>Scleractinia</taxon>
        <taxon>Astrocoeniina</taxon>
        <taxon>Acroporidae</taxon>
        <taxon>Acropora</taxon>
    </lineage>
</organism>
<feature type="transmembrane region" description="Helical" evidence="7">
    <location>
        <begin position="298"/>
        <end position="317"/>
    </location>
</feature>
<keyword evidence="4 7" id="KW-0812">Transmembrane</keyword>
<keyword evidence="5 7" id="KW-1133">Transmembrane helix</keyword>
<reference evidence="8" key="2">
    <citation type="journal article" date="2023" name="Science">
        <title>Genomic signatures of disease resistance in endangered staghorn corals.</title>
        <authorList>
            <person name="Vollmer S.V."/>
            <person name="Selwyn J.D."/>
            <person name="Despard B.A."/>
            <person name="Roesel C.L."/>
        </authorList>
    </citation>
    <scope>NUCLEOTIDE SEQUENCE</scope>
    <source>
        <strain evidence="8">K2</strain>
    </source>
</reference>
<comment type="similarity">
    <text evidence="2 7">Belongs to the battenin family.</text>
</comment>
<dbReference type="InterPro" id="IPR003492">
    <property type="entry name" value="Battenin_disease_Cln3"/>
</dbReference>
<sequence length="417" mass="46704">MIGVEGKEKGRNILCFFFFGMLSLIYDEICLIAAEDILAGSTIPTTVVIISIAIPVLLIKLITPWFLQHVSYFKKIGLVFIFFLVGLASLVFSPRISGRLAGVSIVESGVATSEITLLSLTAFYEHITVSAFVAGVGVSSFVGPLYYTSLTTWTCLSPRRTIMMTIPWPLLFFVLFALLDKERLLQITLPSPRSEETEEDNSGQDTKQFVNFKDKLKVAKKIFPYITFLFITYFSEYLSNHAIITTIAFPKAPFQPRDHYPYYLLSYHVGKFLGRSHLFLVSAVCPGIVPYIRVRRTWILALIACLHGFIFFLASWFRFIPGVEIIIALCSSEGFTAGSMYLNSAHTVSDLIENDERRGFALSLLTVGNACGKLGAGLAGLFLEKILKERCITTLKLGEYCLTRHEHKAGWHKNVHC</sequence>
<accession>A0AAD9QF56</accession>
<dbReference type="PANTHER" id="PTHR10981">
    <property type="entry name" value="BATTENIN"/>
    <property type="match status" value="1"/>
</dbReference>
<evidence type="ECO:0000256" key="2">
    <source>
        <dbReference type="ARBA" id="ARBA00007467"/>
    </source>
</evidence>
<comment type="caution">
    <text evidence="8">The sequence shown here is derived from an EMBL/GenBank/DDBJ whole genome shotgun (WGS) entry which is preliminary data.</text>
</comment>
<feature type="transmembrane region" description="Helical" evidence="7">
    <location>
        <begin position="46"/>
        <end position="67"/>
    </location>
</feature>
<evidence type="ECO:0000256" key="3">
    <source>
        <dbReference type="ARBA" id="ARBA00022448"/>
    </source>
</evidence>
<comment type="subcellular location">
    <subcellularLocation>
        <location evidence="1">Endomembrane system</location>
        <topology evidence="1">Multi-pass membrane protein</topology>
    </subcellularLocation>
    <subcellularLocation>
        <location evidence="7">Lysosome membrane</location>
        <topology evidence="7">Multi-pass membrane protein</topology>
    </subcellularLocation>
</comment>
<feature type="transmembrane region" description="Helical" evidence="7">
    <location>
        <begin position="269"/>
        <end position="291"/>
    </location>
</feature>
<feature type="transmembrane region" description="Helical" evidence="7">
    <location>
        <begin position="76"/>
        <end position="94"/>
    </location>
</feature>
<reference evidence="8" key="1">
    <citation type="journal article" date="2023" name="G3 (Bethesda)">
        <title>Whole genome assembly and annotation of the endangered Caribbean coral Acropora cervicornis.</title>
        <authorList>
            <person name="Selwyn J.D."/>
            <person name="Vollmer S.V."/>
        </authorList>
    </citation>
    <scope>NUCLEOTIDE SEQUENCE</scope>
    <source>
        <strain evidence="8">K2</strain>
    </source>
</reference>
<feature type="transmembrane region" description="Helical" evidence="7">
    <location>
        <begin position="12"/>
        <end position="34"/>
    </location>
</feature>
<dbReference type="FunFam" id="1.20.1250.20:FF:001145">
    <property type="entry name" value="Battenin"/>
    <property type="match status" value="1"/>
</dbReference>
<dbReference type="Pfam" id="PF02487">
    <property type="entry name" value="CLN3"/>
    <property type="match status" value="1"/>
</dbReference>
<keyword evidence="7" id="KW-0458">Lysosome</keyword>
<keyword evidence="9" id="KW-1185">Reference proteome</keyword>
<evidence type="ECO:0000313" key="8">
    <source>
        <dbReference type="EMBL" id="KAK2560158.1"/>
    </source>
</evidence>
<dbReference type="InterPro" id="IPR036259">
    <property type="entry name" value="MFS_trans_sf"/>
</dbReference>
<proteinExistence type="inferred from homology"/>
<name>A0AAD9QF56_ACRCE</name>
<dbReference type="PANTHER" id="PTHR10981:SF0">
    <property type="entry name" value="BATTENIN"/>
    <property type="match status" value="1"/>
</dbReference>
<dbReference type="GO" id="GO:0051453">
    <property type="term" value="P:regulation of intracellular pH"/>
    <property type="evidence" value="ECO:0007669"/>
    <property type="project" value="TreeGrafter"/>
</dbReference>
<protein>
    <recommendedName>
        <fullName evidence="7">Battenin</fullName>
    </recommendedName>
</protein>
<dbReference type="GO" id="GO:0012505">
    <property type="term" value="C:endomembrane system"/>
    <property type="evidence" value="ECO:0007669"/>
    <property type="project" value="UniProtKB-SubCell"/>
</dbReference>
<dbReference type="SUPFAM" id="SSF103473">
    <property type="entry name" value="MFS general substrate transporter"/>
    <property type="match status" value="1"/>
</dbReference>
<dbReference type="GO" id="GO:0005765">
    <property type="term" value="C:lysosomal membrane"/>
    <property type="evidence" value="ECO:0007669"/>
    <property type="project" value="UniProtKB-SubCell"/>
</dbReference>
<dbReference type="AlphaFoldDB" id="A0AAD9QF56"/>
<evidence type="ECO:0000256" key="5">
    <source>
        <dbReference type="ARBA" id="ARBA00022989"/>
    </source>
</evidence>
<feature type="transmembrane region" description="Helical" evidence="7">
    <location>
        <begin position="100"/>
        <end position="120"/>
    </location>
</feature>